<evidence type="ECO:0000259" key="6">
    <source>
        <dbReference type="Pfam" id="PF03168"/>
    </source>
</evidence>
<evidence type="ECO:0000256" key="2">
    <source>
        <dbReference type="ARBA" id="ARBA00022692"/>
    </source>
</evidence>
<reference evidence="7 8" key="1">
    <citation type="submission" date="2019-06" db="EMBL/GenBank/DDBJ databases">
        <title>A chromosomal-level reference genome of Carpinus fangiana (Coryloideae, Betulaceae).</title>
        <authorList>
            <person name="Yang X."/>
            <person name="Wang Z."/>
            <person name="Zhang L."/>
            <person name="Hao G."/>
            <person name="Liu J."/>
            <person name="Yang Y."/>
        </authorList>
    </citation>
    <scope>NUCLEOTIDE SEQUENCE [LARGE SCALE GENOMIC DNA]</scope>
    <source>
        <strain evidence="7">Cfa_2016G</strain>
        <tissue evidence="7">Leaf</tissue>
    </source>
</reference>
<dbReference type="PANTHER" id="PTHR31415:SF125">
    <property type="entry name" value="HARPIN INDUCING PROTEIN 1-LIKE 9"/>
    <property type="match status" value="1"/>
</dbReference>
<organism evidence="7 8">
    <name type="scientific">Carpinus fangiana</name>
    <dbReference type="NCBI Taxonomy" id="176857"/>
    <lineage>
        <taxon>Eukaryota</taxon>
        <taxon>Viridiplantae</taxon>
        <taxon>Streptophyta</taxon>
        <taxon>Embryophyta</taxon>
        <taxon>Tracheophyta</taxon>
        <taxon>Spermatophyta</taxon>
        <taxon>Magnoliopsida</taxon>
        <taxon>eudicotyledons</taxon>
        <taxon>Gunneridae</taxon>
        <taxon>Pentapetalae</taxon>
        <taxon>rosids</taxon>
        <taxon>fabids</taxon>
        <taxon>Fagales</taxon>
        <taxon>Betulaceae</taxon>
        <taxon>Carpinus</taxon>
    </lineage>
</organism>
<keyword evidence="2 5" id="KW-0812">Transmembrane</keyword>
<name>A0A5N6L533_9ROSI</name>
<dbReference type="GO" id="GO:0005886">
    <property type="term" value="C:plasma membrane"/>
    <property type="evidence" value="ECO:0007669"/>
    <property type="project" value="TreeGrafter"/>
</dbReference>
<evidence type="ECO:0000313" key="7">
    <source>
        <dbReference type="EMBL" id="KAB8784159.1"/>
    </source>
</evidence>
<dbReference type="Pfam" id="PF03168">
    <property type="entry name" value="LEA_2"/>
    <property type="match status" value="1"/>
</dbReference>
<accession>A0A5N6L533</accession>
<protein>
    <recommendedName>
        <fullName evidence="6">Late embryogenesis abundant protein LEA-2 subgroup domain-containing protein</fullName>
    </recommendedName>
</protein>
<dbReference type="GO" id="GO:0009506">
    <property type="term" value="C:plasmodesma"/>
    <property type="evidence" value="ECO:0007669"/>
    <property type="project" value="TreeGrafter"/>
</dbReference>
<keyword evidence="4 5" id="KW-0472">Membrane</keyword>
<dbReference type="GO" id="GO:0098542">
    <property type="term" value="P:defense response to other organism"/>
    <property type="evidence" value="ECO:0007669"/>
    <property type="project" value="InterPro"/>
</dbReference>
<sequence length="201" mass="23016">MDDLKNPSDSEPCLCLWILQVVIVNGFSSVVIWLLLTPKSPIYVITDVYIPTLDGRNSTFHHAGNISVLLNLQFSNPNKKMGIFYNNINITLYYRHAVIGSHHSLPAFYQGFKNTTVYQVLVTAHHRHLRRHRKGVKHATTGLRVCLENVVKYKILGHTTKHHQIYKEAYVPVGSDGRISGEKKIKLSRNKLKRFQFALKV</sequence>
<keyword evidence="3 5" id="KW-1133">Transmembrane helix</keyword>
<keyword evidence="8" id="KW-1185">Reference proteome</keyword>
<evidence type="ECO:0000256" key="3">
    <source>
        <dbReference type="ARBA" id="ARBA00022989"/>
    </source>
</evidence>
<dbReference type="InterPro" id="IPR044839">
    <property type="entry name" value="NDR1-like"/>
</dbReference>
<comment type="subcellular location">
    <subcellularLocation>
        <location evidence="1">Membrane</location>
        <topology evidence="1">Single-pass membrane protein</topology>
    </subcellularLocation>
</comment>
<gene>
    <name evidence="7" type="ORF">FH972_026687</name>
</gene>
<evidence type="ECO:0000256" key="5">
    <source>
        <dbReference type="SAM" id="Phobius"/>
    </source>
</evidence>
<dbReference type="Proteomes" id="UP000327013">
    <property type="component" value="Unassembled WGS sequence"/>
</dbReference>
<evidence type="ECO:0000256" key="4">
    <source>
        <dbReference type="ARBA" id="ARBA00023136"/>
    </source>
</evidence>
<dbReference type="PANTHER" id="PTHR31415">
    <property type="entry name" value="OS05G0367900 PROTEIN"/>
    <property type="match status" value="1"/>
</dbReference>
<feature type="transmembrane region" description="Helical" evidence="5">
    <location>
        <begin position="16"/>
        <end position="36"/>
    </location>
</feature>
<proteinExistence type="predicted"/>
<dbReference type="OrthoDB" id="1934762at2759"/>
<evidence type="ECO:0000313" key="8">
    <source>
        <dbReference type="Proteomes" id="UP000327013"/>
    </source>
</evidence>
<comment type="caution">
    <text evidence="7">The sequence shown here is derived from an EMBL/GenBank/DDBJ whole genome shotgun (WGS) entry which is preliminary data.</text>
</comment>
<feature type="domain" description="Late embryogenesis abundant protein LEA-2 subgroup" evidence="6">
    <location>
        <begin position="74"/>
        <end position="156"/>
    </location>
</feature>
<dbReference type="InterPro" id="IPR004864">
    <property type="entry name" value="LEA_2"/>
</dbReference>
<dbReference type="EMBL" id="VIBQ01000104">
    <property type="protein sequence ID" value="KAB8784159.1"/>
    <property type="molecule type" value="Genomic_DNA"/>
</dbReference>
<dbReference type="AlphaFoldDB" id="A0A5N6L533"/>
<evidence type="ECO:0000256" key="1">
    <source>
        <dbReference type="ARBA" id="ARBA00004167"/>
    </source>
</evidence>